<name>A0A7E4UXC4_PANRE</name>
<keyword evidence="1" id="KW-1185">Reference proteome</keyword>
<organism evidence="1 2">
    <name type="scientific">Panagrellus redivivus</name>
    <name type="common">Microworm</name>
    <dbReference type="NCBI Taxonomy" id="6233"/>
    <lineage>
        <taxon>Eukaryota</taxon>
        <taxon>Metazoa</taxon>
        <taxon>Ecdysozoa</taxon>
        <taxon>Nematoda</taxon>
        <taxon>Chromadorea</taxon>
        <taxon>Rhabditida</taxon>
        <taxon>Tylenchina</taxon>
        <taxon>Panagrolaimomorpha</taxon>
        <taxon>Panagrolaimoidea</taxon>
        <taxon>Panagrolaimidae</taxon>
        <taxon>Panagrellus</taxon>
    </lineage>
</organism>
<protein>
    <submittedName>
        <fullName evidence="2">Uncharacterized protein</fullName>
    </submittedName>
</protein>
<reference evidence="1" key="1">
    <citation type="journal article" date="2013" name="Genetics">
        <title>The draft genome and transcriptome of Panagrellus redivivus are shaped by the harsh demands of a free-living lifestyle.</title>
        <authorList>
            <person name="Srinivasan J."/>
            <person name="Dillman A.R."/>
            <person name="Macchietto M.G."/>
            <person name="Heikkinen L."/>
            <person name="Lakso M."/>
            <person name="Fracchia K.M."/>
            <person name="Antoshechkin I."/>
            <person name="Mortazavi A."/>
            <person name="Wong G."/>
            <person name="Sternberg P.W."/>
        </authorList>
    </citation>
    <scope>NUCLEOTIDE SEQUENCE [LARGE SCALE GENOMIC DNA]</scope>
    <source>
        <strain evidence="1">MT8872</strain>
    </source>
</reference>
<evidence type="ECO:0000313" key="1">
    <source>
        <dbReference type="Proteomes" id="UP000492821"/>
    </source>
</evidence>
<proteinExistence type="predicted"/>
<dbReference type="Proteomes" id="UP000492821">
    <property type="component" value="Unassembled WGS sequence"/>
</dbReference>
<dbReference type="AlphaFoldDB" id="A0A7E4UXC4"/>
<dbReference type="WBParaSite" id="Pan_g13971.t1">
    <property type="protein sequence ID" value="Pan_g13971.t1"/>
    <property type="gene ID" value="Pan_g13971"/>
</dbReference>
<reference evidence="2" key="2">
    <citation type="submission" date="2020-10" db="UniProtKB">
        <authorList>
            <consortium name="WormBaseParasite"/>
        </authorList>
    </citation>
    <scope>IDENTIFICATION</scope>
</reference>
<evidence type="ECO:0000313" key="2">
    <source>
        <dbReference type="WBParaSite" id="Pan_g13971.t1"/>
    </source>
</evidence>
<sequence>MNRKNSMLEALKHEHQLCSCGSTSGPPGGLGHDDKQCGFGVIGSNDYINEEPEVNPLISSTSLASVVSPMPSSGASNSPNRFTFHRKFQSEENHLIKSASTTFSSHR</sequence>
<accession>A0A7E4UXC4</accession>